<protein>
    <submittedName>
        <fullName evidence="2">Uncharacterized protein</fullName>
    </submittedName>
</protein>
<dbReference type="PATRIC" id="fig|1195236.3.peg.4603"/>
<proteinExistence type="predicted"/>
<name>S0FFU2_RUMCE</name>
<dbReference type="eggNOG" id="ENOG5032BAK">
    <property type="taxonomic scope" value="Bacteria"/>
</dbReference>
<sequence>MEPANSPVTELAVRLKEVSIKNTAEAIYNKINLVKQIQNDKQTINVLEEIINDLTTDKNELIQITKCYEQEFLSQDISDEDIEYITKELLPIITTFLPFSGGDSEFVSTIQKILSAETFKILKLLGFNYKEAIGQPLTNLVAQAIQNQNQNQSQNTNKYPVNKGYSSRK</sequence>
<organism evidence="2 3">
    <name type="scientific">Ruminiclostridium cellobioparum subsp. termitidis CT1112</name>
    <dbReference type="NCBI Taxonomy" id="1195236"/>
    <lineage>
        <taxon>Bacteria</taxon>
        <taxon>Bacillati</taxon>
        <taxon>Bacillota</taxon>
        <taxon>Clostridia</taxon>
        <taxon>Eubacteriales</taxon>
        <taxon>Oscillospiraceae</taxon>
        <taxon>Ruminiclostridium</taxon>
    </lineage>
</organism>
<evidence type="ECO:0000256" key="1">
    <source>
        <dbReference type="SAM" id="MobiDB-lite"/>
    </source>
</evidence>
<keyword evidence="3" id="KW-1185">Reference proteome</keyword>
<dbReference type="Proteomes" id="UP000014155">
    <property type="component" value="Unassembled WGS sequence"/>
</dbReference>
<gene>
    <name evidence="2" type="ORF">CTER_4417</name>
</gene>
<dbReference type="EMBL" id="AORV01000061">
    <property type="protein sequence ID" value="EMS69970.1"/>
    <property type="molecule type" value="Genomic_DNA"/>
</dbReference>
<evidence type="ECO:0000313" key="2">
    <source>
        <dbReference type="EMBL" id="EMS69970.1"/>
    </source>
</evidence>
<accession>S0FFU2</accession>
<comment type="caution">
    <text evidence="2">The sequence shown here is derived from an EMBL/GenBank/DDBJ whole genome shotgun (WGS) entry which is preliminary data.</text>
</comment>
<dbReference type="AlphaFoldDB" id="S0FFU2"/>
<reference evidence="2 3" key="1">
    <citation type="journal article" date="2013" name="Genome Announc.">
        <title>Draft Genome Sequence of the Cellulolytic, Mesophilic, Anaerobic Bacterium Clostridium termitidis Strain CT1112 (DSM 5398).</title>
        <authorList>
            <person name="Lal S."/>
            <person name="Ramachandran U."/>
            <person name="Zhang X."/>
            <person name="Munir R."/>
            <person name="Sparling R."/>
            <person name="Levin D.B."/>
        </authorList>
    </citation>
    <scope>NUCLEOTIDE SEQUENCE [LARGE SCALE GENOMIC DNA]</scope>
    <source>
        <strain evidence="2 3">CT1112</strain>
    </source>
</reference>
<dbReference type="RefSeq" id="WP_004629426.1">
    <property type="nucleotide sequence ID" value="NZ_AORV01000061.1"/>
</dbReference>
<feature type="region of interest" description="Disordered" evidence="1">
    <location>
        <begin position="149"/>
        <end position="169"/>
    </location>
</feature>
<evidence type="ECO:0000313" key="3">
    <source>
        <dbReference type="Proteomes" id="UP000014155"/>
    </source>
</evidence>